<evidence type="ECO:0000259" key="21">
    <source>
        <dbReference type="Pfam" id="PF00224"/>
    </source>
</evidence>
<dbReference type="PRINTS" id="PR01050">
    <property type="entry name" value="PYRUVTKNASE"/>
</dbReference>
<dbReference type="InterPro" id="IPR015813">
    <property type="entry name" value="Pyrv/PenolPyrv_kinase-like_dom"/>
</dbReference>
<sequence length="520" mass="55814">MFPDLRNGKADKLTVMRRAKIVATWGPAIGTYDKTLAVIKAGVDVARLNMSHGDHSTHAENLGNVRAAALELGRPVGIFADLQGPKIRLGRFTDDAKHMLKVGDTFTIVIADVLGDATFCSTTFKGLPQDVNPGDVLLINDGKVALRATAVDDEKVVTEVIVGGEVSNNKGINLPGVAVNVPALSIKDEEDLRWAIRAGVDMVALSFVRNAADIGRVHEIMDEEGRRLPVIAKVEKPQAVDALEEIIDAFDSIMVARGDLGVELPLEEVPLVQKRAIELARRWAKPVIVATQVLESMIESPTPTRAEASDCANAVLDGADAVMLSGETSVGAYPIETVETMARIISSTEKHGLDRIPRLGSKPKTRGGAITRAAVEIADQLDAKYIVAFTQSGDSARRLSRLRPKRPVLAFTPLPQTYNIMTLMWGIQPRLVEYADHTDKMTAQVDRALLQEGLAELNDIVCIAAGSPPGQAGSTNSLRIHKVGDLADAGQLTDGKPMPAREKVGPWDSDKVAGEGTHTI</sequence>
<evidence type="ECO:0000256" key="13">
    <source>
        <dbReference type="ARBA" id="ARBA00022842"/>
    </source>
</evidence>
<evidence type="ECO:0000256" key="3">
    <source>
        <dbReference type="ARBA" id="ARBA00004997"/>
    </source>
</evidence>
<evidence type="ECO:0000256" key="12">
    <source>
        <dbReference type="ARBA" id="ARBA00022840"/>
    </source>
</evidence>
<dbReference type="InterPro" id="IPR018209">
    <property type="entry name" value="Pyrv_Knase_AS"/>
</dbReference>
<keyword evidence="24" id="KW-1185">Reference proteome</keyword>
<evidence type="ECO:0000313" key="23">
    <source>
        <dbReference type="EMBL" id="EMQ97018.1"/>
    </source>
</evidence>
<dbReference type="SUPFAM" id="SSF50800">
    <property type="entry name" value="PK beta-barrel domain-like"/>
    <property type="match status" value="1"/>
</dbReference>
<evidence type="ECO:0000256" key="10">
    <source>
        <dbReference type="ARBA" id="ARBA00022741"/>
    </source>
</evidence>
<keyword evidence="15 19" id="KW-0324">Glycolysis</keyword>
<dbReference type="PANTHER" id="PTHR11817">
    <property type="entry name" value="PYRUVATE KINASE"/>
    <property type="match status" value="1"/>
</dbReference>
<dbReference type="GO" id="GO:0030955">
    <property type="term" value="F:potassium ion binding"/>
    <property type="evidence" value="ECO:0007669"/>
    <property type="project" value="UniProtKB-UniRule"/>
</dbReference>
<dbReference type="PATRIC" id="fig|1276920.7.peg.3538"/>
<dbReference type="eggNOG" id="COG0469">
    <property type="taxonomic scope" value="Bacteria"/>
</dbReference>
<dbReference type="NCBIfam" id="NF004491">
    <property type="entry name" value="PRK05826.1"/>
    <property type="match status" value="1"/>
</dbReference>
<evidence type="ECO:0000256" key="15">
    <source>
        <dbReference type="ARBA" id="ARBA00023152"/>
    </source>
</evidence>
<dbReference type="GO" id="GO:0000287">
    <property type="term" value="F:magnesium ion binding"/>
    <property type="evidence" value="ECO:0007669"/>
    <property type="project" value="UniProtKB-UniRule"/>
</dbReference>
<evidence type="ECO:0000256" key="19">
    <source>
        <dbReference type="RuleBase" id="RU000504"/>
    </source>
</evidence>
<keyword evidence="8 19" id="KW-0808">Transferase</keyword>
<protein>
    <recommendedName>
        <fullName evidence="7 18">Pyruvate kinase</fullName>
        <ecNumber evidence="6 18">2.7.1.40</ecNumber>
    </recommendedName>
</protein>
<dbReference type="SUPFAM" id="SSF51621">
    <property type="entry name" value="Phosphoenolpyruvate/pyruvate domain"/>
    <property type="match status" value="1"/>
</dbReference>
<dbReference type="EMBL" id="AOCK01000012">
    <property type="protein sequence ID" value="EMQ97018.1"/>
    <property type="molecule type" value="Genomic_DNA"/>
</dbReference>
<dbReference type="GO" id="GO:0016301">
    <property type="term" value="F:kinase activity"/>
    <property type="evidence" value="ECO:0007669"/>
    <property type="project" value="UniProtKB-KW"/>
</dbReference>
<comment type="pathway">
    <text evidence="3 19">Carbohydrate degradation; glycolysis; pyruvate from D-glyceraldehyde 3-phosphate: step 5/5.</text>
</comment>
<comment type="cofactor">
    <cofactor evidence="2">
        <name>K(+)</name>
        <dbReference type="ChEBI" id="CHEBI:29103"/>
    </cofactor>
</comment>
<feature type="region of interest" description="Disordered" evidence="20">
    <location>
        <begin position="489"/>
        <end position="520"/>
    </location>
</feature>
<dbReference type="InterPro" id="IPR036918">
    <property type="entry name" value="Pyrv_Knase_C_sf"/>
</dbReference>
<dbReference type="InterPro" id="IPR015795">
    <property type="entry name" value="Pyrv_Knase_C"/>
</dbReference>
<dbReference type="Gene3D" id="3.40.1380.20">
    <property type="entry name" value="Pyruvate kinase, C-terminal domain"/>
    <property type="match status" value="1"/>
</dbReference>
<evidence type="ECO:0000256" key="7">
    <source>
        <dbReference type="ARBA" id="ARBA00018587"/>
    </source>
</evidence>
<feature type="domain" description="Pyruvate kinase C-terminal" evidence="22">
    <location>
        <begin position="369"/>
        <end position="481"/>
    </location>
</feature>
<keyword evidence="14" id="KW-0630">Potassium</keyword>
<evidence type="ECO:0000256" key="20">
    <source>
        <dbReference type="SAM" id="MobiDB-lite"/>
    </source>
</evidence>
<dbReference type="InterPro" id="IPR011037">
    <property type="entry name" value="Pyrv_Knase-like_insert_dom_sf"/>
</dbReference>
<dbReference type="EC" id="2.7.1.40" evidence="6 18"/>
<dbReference type="InterPro" id="IPR015806">
    <property type="entry name" value="Pyrv_Knase_insert_dom_sf"/>
</dbReference>
<dbReference type="Gene3D" id="2.40.33.10">
    <property type="entry name" value="PK beta-barrel domain-like"/>
    <property type="match status" value="1"/>
</dbReference>
<dbReference type="AlphaFoldDB" id="M7NES5"/>
<accession>M7NES5</accession>
<evidence type="ECO:0000256" key="16">
    <source>
        <dbReference type="ARBA" id="ARBA00023317"/>
    </source>
</evidence>
<evidence type="ECO:0000256" key="2">
    <source>
        <dbReference type="ARBA" id="ARBA00001958"/>
    </source>
</evidence>
<dbReference type="InterPro" id="IPR040442">
    <property type="entry name" value="Pyrv_kinase-like_dom_sf"/>
</dbReference>
<organism evidence="23 24">
    <name type="scientific">Paeniglutamicibacter gangotriensis Lz1y</name>
    <dbReference type="NCBI Taxonomy" id="1276920"/>
    <lineage>
        <taxon>Bacteria</taxon>
        <taxon>Bacillati</taxon>
        <taxon>Actinomycetota</taxon>
        <taxon>Actinomycetes</taxon>
        <taxon>Micrococcales</taxon>
        <taxon>Micrococcaceae</taxon>
        <taxon>Paeniglutamicibacter</taxon>
    </lineage>
</organism>
<keyword evidence="13 19" id="KW-0460">Magnesium</keyword>
<keyword evidence="10" id="KW-0547">Nucleotide-binding</keyword>
<evidence type="ECO:0000256" key="6">
    <source>
        <dbReference type="ARBA" id="ARBA00012142"/>
    </source>
</evidence>
<dbReference type="UniPathway" id="UPA00109">
    <property type="reaction ID" value="UER00188"/>
</dbReference>
<dbReference type="Pfam" id="PF00224">
    <property type="entry name" value="PK"/>
    <property type="match status" value="1"/>
</dbReference>
<evidence type="ECO:0000256" key="14">
    <source>
        <dbReference type="ARBA" id="ARBA00022958"/>
    </source>
</evidence>
<dbReference type="FunFam" id="3.40.1380.20:FF:000009">
    <property type="entry name" value="Pyruvate kinase"/>
    <property type="match status" value="1"/>
</dbReference>
<dbReference type="InterPro" id="IPR015793">
    <property type="entry name" value="Pyrv_Knase_brl"/>
</dbReference>
<keyword evidence="12" id="KW-0067">ATP-binding</keyword>
<dbReference type="STRING" id="1276920.ADIAG_03536"/>
<evidence type="ECO:0000256" key="5">
    <source>
        <dbReference type="ARBA" id="ARBA00011881"/>
    </source>
</evidence>
<comment type="cofactor">
    <cofactor evidence="1">
        <name>Mg(2+)</name>
        <dbReference type="ChEBI" id="CHEBI:18420"/>
    </cofactor>
</comment>
<feature type="domain" description="Pyruvate kinase barrel" evidence="21">
    <location>
        <begin position="16"/>
        <end position="338"/>
    </location>
</feature>
<dbReference type="Gene3D" id="3.20.20.60">
    <property type="entry name" value="Phosphoenolpyruvate-binding domains"/>
    <property type="match status" value="1"/>
</dbReference>
<evidence type="ECO:0000256" key="4">
    <source>
        <dbReference type="ARBA" id="ARBA00008663"/>
    </source>
</evidence>
<evidence type="ECO:0000256" key="18">
    <source>
        <dbReference type="NCBIfam" id="TIGR01064"/>
    </source>
</evidence>
<keyword evidence="9" id="KW-0479">Metal-binding</keyword>
<evidence type="ECO:0000256" key="8">
    <source>
        <dbReference type="ARBA" id="ARBA00022679"/>
    </source>
</evidence>
<feature type="compositionally biased region" description="Basic and acidic residues" evidence="20">
    <location>
        <begin position="499"/>
        <end position="513"/>
    </location>
</feature>
<dbReference type="Proteomes" id="UP000012015">
    <property type="component" value="Unassembled WGS sequence"/>
</dbReference>
<gene>
    <name evidence="23" type="ORF">ADIAG_03536</name>
</gene>
<comment type="caution">
    <text evidence="23">The sequence shown here is derived from an EMBL/GenBank/DDBJ whole genome shotgun (WGS) entry which is preliminary data.</text>
</comment>
<reference evidence="23 24" key="1">
    <citation type="journal article" date="2013" name="Genome Announc.">
        <title>Draft Genome Sequence of Arthrobacter gangotriensis Strain Lz1yT, Isolated from a Penguin Rookery Soil Sample Collected in Antarctica, near the Indian Station Dakshin Gangotri.</title>
        <authorList>
            <person name="Shivaji S."/>
            <person name="Ara S."/>
            <person name="Bandi S."/>
            <person name="Singh A."/>
            <person name="Kumar Pinnaka A."/>
        </authorList>
    </citation>
    <scope>NUCLEOTIDE SEQUENCE [LARGE SCALE GENOMIC DNA]</scope>
    <source>
        <strain evidence="23 24">Lz1y</strain>
    </source>
</reference>
<dbReference type="InterPro" id="IPR001697">
    <property type="entry name" value="Pyr_Knase"/>
</dbReference>
<dbReference type="PROSITE" id="PS00110">
    <property type="entry name" value="PYRUVATE_KINASE"/>
    <property type="match status" value="1"/>
</dbReference>
<keyword evidence="11 19" id="KW-0418">Kinase</keyword>
<dbReference type="SUPFAM" id="SSF52935">
    <property type="entry name" value="PK C-terminal domain-like"/>
    <property type="match status" value="1"/>
</dbReference>
<dbReference type="NCBIfam" id="TIGR01064">
    <property type="entry name" value="pyruv_kin"/>
    <property type="match status" value="1"/>
</dbReference>
<dbReference type="FunFam" id="2.40.33.10:FF:000001">
    <property type="entry name" value="Pyruvate kinase"/>
    <property type="match status" value="1"/>
</dbReference>
<comment type="catalytic activity">
    <reaction evidence="17 19">
        <text>pyruvate + ATP = phosphoenolpyruvate + ADP + H(+)</text>
        <dbReference type="Rhea" id="RHEA:18157"/>
        <dbReference type="ChEBI" id="CHEBI:15361"/>
        <dbReference type="ChEBI" id="CHEBI:15378"/>
        <dbReference type="ChEBI" id="CHEBI:30616"/>
        <dbReference type="ChEBI" id="CHEBI:58702"/>
        <dbReference type="ChEBI" id="CHEBI:456216"/>
        <dbReference type="EC" id="2.7.1.40"/>
    </reaction>
</comment>
<evidence type="ECO:0000313" key="24">
    <source>
        <dbReference type="Proteomes" id="UP000012015"/>
    </source>
</evidence>
<dbReference type="Pfam" id="PF02887">
    <property type="entry name" value="PK_C"/>
    <property type="match status" value="1"/>
</dbReference>
<comment type="subunit">
    <text evidence="5">Homotetramer.</text>
</comment>
<proteinExistence type="inferred from homology"/>
<evidence type="ECO:0000256" key="17">
    <source>
        <dbReference type="ARBA" id="ARBA00048152"/>
    </source>
</evidence>
<comment type="similarity">
    <text evidence="4 19">Belongs to the pyruvate kinase family.</text>
</comment>
<evidence type="ECO:0000256" key="9">
    <source>
        <dbReference type="ARBA" id="ARBA00022723"/>
    </source>
</evidence>
<evidence type="ECO:0000256" key="11">
    <source>
        <dbReference type="ARBA" id="ARBA00022777"/>
    </source>
</evidence>
<name>M7NES5_9MICC</name>
<dbReference type="GO" id="GO:0004743">
    <property type="term" value="F:pyruvate kinase activity"/>
    <property type="evidence" value="ECO:0007669"/>
    <property type="project" value="UniProtKB-UniRule"/>
</dbReference>
<dbReference type="GO" id="GO:0005524">
    <property type="term" value="F:ATP binding"/>
    <property type="evidence" value="ECO:0007669"/>
    <property type="project" value="UniProtKB-KW"/>
</dbReference>
<evidence type="ECO:0000259" key="22">
    <source>
        <dbReference type="Pfam" id="PF02887"/>
    </source>
</evidence>
<keyword evidence="16 23" id="KW-0670">Pyruvate</keyword>
<dbReference type="NCBIfam" id="NF004978">
    <property type="entry name" value="PRK06354.1"/>
    <property type="match status" value="1"/>
</dbReference>
<evidence type="ECO:0000256" key="1">
    <source>
        <dbReference type="ARBA" id="ARBA00001946"/>
    </source>
</evidence>